<evidence type="ECO:0000313" key="9">
    <source>
        <dbReference type="Proteomes" id="UP000005206"/>
    </source>
</evidence>
<dbReference type="InterPro" id="IPR036864">
    <property type="entry name" value="Zn2-C6_fun-type_DNA-bd_sf"/>
</dbReference>
<dbReference type="Pfam" id="PF00172">
    <property type="entry name" value="Zn_clus"/>
    <property type="match status" value="1"/>
</dbReference>
<evidence type="ECO:0000256" key="2">
    <source>
        <dbReference type="ARBA" id="ARBA00022723"/>
    </source>
</evidence>
<keyword evidence="9" id="KW-1185">Reference proteome</keyword>
<protein>
    <recommendedName>
        <fullName evidence="7">Zn(2)-C6 fungal-type domain-containing protein</fullName>
    </recommendedName>
</protein>
<feature type="region of interest" description="Disordered" evidence="6">
    <location>
        <begin position="858"/>
        <end position="917"/>
    </location>
</feature>
<dbReference type="CDD" id="cd00067">
    <property type="entry name" value="GAL4"/>
    <property type="match status" value="1"/>
</dbReference>
<gene>
    <name evidence="8" type="ORF">NECHADRAFT_87139</name>
</gene>
<dbReference type="RefSeq" id="XP_003041975.1">
    <property type="nucleotide sequence ID" value="XM_003041929.1"/>
</dbReference>
<dbReference type="Proteomes" id="UP000005206">
    <property type="component" value="Chromosome 12"/>
</dbReference>
<keyword evidence="5" id="KW-0539">Nucleus</keyword>
<reference evidence="8 9" key="1">
    <citation type="journal article" date="2009" name="PLoS Genet.">
        <title>The genome of Nectria haematococca: contribution of supernumerary chromosomes to gene expansion.</title>
        <authorList>
            <person name="Coleman J.J."/>
            <person name="Rounsley S.D."/>
            <person name="Rodriguez-Carres M."/>
            <person name="Kuo A."/>
            <person name="Wasmann C.C."/>
            <person name="Grimwood J."/>
            <person name="Schmutz J."/>
            <person name="Taga M."/>
            <person name="White G.J."/>
            <person name="Zhou S."/>
            <person name="Schwartz D.C."/>
            <person name="Freitag M."/>
            <person name="Ma L.J."/>
            <person name="Danchin E.G."/>
            <person name="Henrissat B."/>
            <person name="Coutinho P.M."/>
            <person name="Nelson D.R."/>
            <person name="Straney D."/>
            <person name="Napoli C.A."/>
            <person name="Barker B.M."/>
            <person name="Gribskov M."/>
            <person name="Rep M."/>
            <person name="Kroken S."/>
            <person name="Molnar I."/>
            <person name="Rensing C."/>
            <person name="Kennell J.C."/>
            <person name="Zamora J."/>
            <person name="Farman M.L."/>
            <person name="Selker E.U."/>
            <person name="Salamov A."/>
            <person name="Shapiro H."/>
            <person name="Pangilinan J."/>
            <person name="Lindquist E."/>
            <person name="Lamers C."/>
            <person name="Grigoriev I.V."/>
            <person name="Geiser D.M."/>
            <person name="Covert S.F."/>
            <person name="Temporini E."/>
            <person name="Vanetten H.D."/>
        </authorList>
    </citation>
    <scope>NUCLEOTIDE SEQUENCE [LARGE SCALE GENOMIC DNA]</scope>
    <source>
        <strain evidence="9">ATCC MYA-4622 / CBS 123669 / FGSC 9596 / NRRL 45880 / 77-13-4</strain>
    </source>
</reference>
<dbReference type="GO" id="GO:0000981">
    <property type="term" value="F:DNA-binding transcription factor activity, RNA polymerase II-specific"/>
    <property type="evidence" value="ECO:0007669"/>
    <property type="project" value="InterPro"/>
</dbReference>
<dbReference type="SUPFAM" id="SSF57701">
    <property type="entry name" value="Zn2/Cys6 DNA-binding domain"/>
    <property type="match status" value="1"/>
</dbReference>
<dbReference type="GO" id="GO:0008270">
    <property type="term" value="F:zinc ion binding"/>
    <property type="evidence" value="ECO:0007669"/>
    <property type="project" value="InterPro"/>
</dbReference>
<dbReference type="PROSITE" id="PS50048">
    <property type="entry name" value="ZN2_CY6_FUNGAL_2"/>
    <property type="match status" value="1"/>
</dbReference>
<dbReference type="PANTHER" id="PTHR47338:SF11">
    <property type="entry name" value="ZN(II)2CYS6 TRANSCRIPTION FACTOR (EUROFUNG)"/>
    <property type="match status" value="1"/>
</dbReference>
<dbReference type="SMART" id="SM00066">
    <property type="entry name" value="GAL4"/>
    <property type="match status" value="1"/>
</dbReference>
<dbReference type="OMA" id="SPANECA"/>
<dbReference type="VEuPathDB" id="FungiDB:NECHADRAFT_87139"/>
<dbReference type="AlphaFoldDB" id="C7ZIH0"/>
<dbReference type="PANTHER" id="PTHR47338">
    <property type="entry name" value="ZN(II)2CYS6 TRANSCRIPTION FACTOR (EUROFUNG)-RELATED"/>
    <property type="match status" value="1"/>
</dbReference>
<dbReference type="InParanoid" id="C7ZIH0"/>
<evidence type="ECO:0000256" key="4">
    <source>
        <dbReference type="ARBA" id="ARBA00023163"/>
    </source>
</evidence>
<dbReference type="OrthoDB" id="5105212at2759"/>
<feature type="region of interest" description="Disordered" evidence="6">
    <location>
        <begin position="180"/>
        <end position="238"/>
    </location>
</feature>
<keyword evidence="4" id="KW-0804">Transcription</keyword>
<dbReference type="Gene3D" id="4.10.240.10">
    <property type="entry name" value="Zn(2)-C6 fungal-type DNA-binding domain"/>
    <property type="match status" value="1"/>
</dbReference>
<evidence type="ECO:0000313" key="8">
    <source>
        <dbReference type="EMBL" id="EEU36262.1"/>
    </source>
</evidence>
<feature type="compositionally biased region" description="Polar residues" evidence="6">
    <location>
        <begin position="11"/>
        <end position="21"/>
    </location>
</feature>
<feature type="compositionally biased region" description="Low complexity" evidence="6">
    <location>
        <begin position="862"/>
        <end position="886"/>
    </location>
</feature>
<dbReference type="KEGG" id="nhe:NECHADRAFT_87139"/>
<dbReference type="EMBL" id="GG698930">
    <property type="protein sequence ID" value="EEU36262.1"/>
    <property type="molecule type" value="Genomic_DNA"/>
</dbReference>
<evidence type="ECO:0000256" key="1">
    <source>
        <dbReference type="ARBA" id="ARBA00004123"/>
    </source>
</evidence>
<feature type="compositionally biased region" description="Basic and acidic residues" evidence="6">
    <location>
        <begin position="226"/>
        <end position="238"/>
    </location>
</feature>
<dbReference type="GO" id="GO:0005634">
    <property type="term" value="C:nucleus"/>
    <property type="evidence" value="ECO:0007669"/>
    <property type="project" value="UniProtKB-SubCell"/>
</dbReference>
<evidence type="ECO:0000256" key="5">
    <source>
        <dbReference type="ARBA" id="ARBA00023242"/>
    </source>
</evidence>
<evidence type="ECO:0000256" key="6">
    <source>
        <dbReference type="SAM" id="MobiDB-lite"/>
    </source>
</evidence>
<dbReference type="eggNOG" id="ENOG502QU1D">
    <property type="taxonomic scope" value="Eukaryota"/>
</dbReference>
<evidence type="ECO:0000256" key="3">
    <source>
        <dbReference type="ARBA" id="ARBA00023015"/>
    </source>
</evidence>
<keyword evidence="2" id="KW-0479">Metal-binding</keyword>
<organism evidence="8 9">
    <name type="scientific">Fusarium vanettenii (strain ATCC MYA-4622 / CBS 123669 / FGSC 9596 / NRRL 45880 / 77-13-4)</name>
    <name type="common">Fusarium solani subsp. pisi</name>
    <dbReference type="NCBI Taxonomy" id="660122"/>
    <lineage>
        <taxon>Eukaryota</taxon>
        <taxon>Fungi</taxon>
        <taxon>Dikarya</taxon>
        <taxon>Ascomycota</taxon>
        <taxon>Pezizomycotina</taxon>
        <taxon>Sordariomycetes</taxon>
        <taxon>Hypocreomycetidae</taxon>
        <taxon>Hypocreales</taxon>
        <taxon>Nectriaceae</taxon>
        <taxon>Fusarium</taxon>
        <taxon>Fusarium solani species complex</taxon>
        <taxon>Fusarium vanettenii</taxon>
    </lineage>
</organism>
<name>C7ZIH0_FUSV7</name>
<dbReference type="InterPro" id="IPR050815">
    <property type="entry name" value="TF_fung"/>
</dbReference>
<evidence type="ECO:0000259" key="7">
    <source>
        <dbReference type="PROSITE" id="PS50048"/>
    </source>
</evidence>
<dbReference type="HOGENOM" id="CLU_263746_0_0_1"/>
<dbReference type="GeneID" id="9674297"/>
<accession>C7ZIH0</accession>
<feature type="domain" description="Zn(2)-C6 fungal-type" evidence="7">
    <location>
        <begin position="106"/>
        <end position="136"/>
    </location>
</feature>
<dbReference type="PROSITE" id="PS00463">
    <property type="entry name" value="ZN2_CY6_FUNGAL_1"/>
    <property type="match status" value="1"/>
</dbReference>
<dbReference type="InterPro" id="IPR001138">
    <property type="entry name" value="Zn2Cys6_DnaBD"/>
</dbReference>
<comment type="subcellular location">
    <subcellularLocation>
        <location evidence="1">Nucleus</location>
    </subcellularLocation>
</comment>
<sequence length="1273" mass="140442">MTPLELANFVPSYNDQRSPQGAPNPPPTPSTTATDGIPSKDGLGPKIWTGTHFLPRFVRAAEVPGEGMCYFYDDGSYCKAVINGEAVNAHWGVTKAGKPRKRLAISCVTCREKKIKCDPDYPRCVQCEKFGRVCKFKNHPRNDSPGIGKFSAMTPLELANSPPFVEQRIDKLNAINAESFDPLLNPRPESVRFSQPVPPSASEQDILDVPQDTQPSAKPNPPSNSGRDDSHNASHPEDSGYASIAAAVYFPVRGTKDAAEEMVGVADDDADARTTYSKVTNEDPLTTRDFVHELASDIHGNLKLSMCPDDWPLVLKSLPELLKAFAIRIGSNGASQASRDVMYFIHKQHRAITDQFKRLLLDLVEDDVASCVDNDMDIMSLQDKIDMWQDEKMSIQESAPQNSELFQNVADDDSNITASLLYSKMVLESKDYSWLVQRLETELSLERGETKPSGDNIPIRQQIVSMLPPSNISKKRRPTQQVVVLQLPPQPIRFLPSDPVLVTPSSHSLQLTNILAYVNQTWPLFGEELLNFVSGAFSHPHSTATIHSTTLADDAQLVGLFGSSCSLVGITGPAYSVSEIGEQLAWLAAATSKPPHSNDSHVIFTKPSVTYLGRHAEDSCPPQWNIQGDLERFLCAASGLERQGFNGEVASSLRNPTREMKGFVAIQVEVSHEHGSYAKRQWRTLLDQLLGSCPPVVTGYPIARRLQGCLGLELPYPLLRHAQDTDLGDSCRLKEPSLDLVQAGSANGVVYWHDKHAHKCSTDRFLHTHGNGLGVAFSHSVLEKRRHVICDCELYVATEDQETSIAARSVLSDPLTGSLMSVSSDSVNIGRPNSGGSGFHFFKDVFRHIVLGYLSQAPVDDSSSTSGSRLPPSGTRSSTSHSGSSTQIRPRKRQRGNDEPEDDNDDLQPRKKLGGQSSCSLAKPKFLACPFWKLDPKKHWECFSKKITTVSYVRQHLDRRHTPALYCQTCFTIFADEAPLDNHILSRSCERDPLKGLDGISTIQSRKFPKKSKGTTEEQCESRPLSIYIDFDQSADFVLLREFCQRDGVSILHDRVRATGRILRPDVSEQEVSDTLRQALDSLFEYYRMNEARVPEEPLHTESGTLGNSRPQGVIADNRSTDSGLILSSHSSRGSLADDGAITSRPEISNARTPAIEAIQSATQAQTDPVGSLQVLEAFNTDVSQDWGMLGETESAFGGANLDELYDRLVVQGGAVELDGDLETWTMDERKRLLAKRCYAHGSTAGRTNEKSDDANYSKFHPNIMTHGSIYRK</sequence>
<proteinExistence type="predicted"/>
<keyword evidence="3" id="KW-0805">Transcription regulation</keyword>
<feature type="region of interest" description="Disordered" evidence="6">
    <location>
        <begin position="10"/>
        <end position="41"/>
    </location>
</feature>